<keyword evidence="2" id="KW-0805">Transcription regulation</keyword>
<dbReference type="RefSeq" id="WP_165814272.1">
    <property type="nucleotide sequence ID" value="NZ_ONZI01000004.1"/>
</dbReference>
<dbReference type="GO" id="GO:0003677">
    <property type="term" value="F:DNA binding"/>
    <property type="evidence" value="ECO:0007669"/>
    <property type="project" value="UniProtKB-KW"/>
</dbReference>
<evidence type="ECO:0000256" key="2">
    <source>
        <dbReference type="ARBA" id="ARBA00023015"/>
    </source>
</evidence>
<evidence type="ECO:0000313" key="6">
    <source>
        <dbReference type="EMBL" id="SPJ34972.1"/>
    </source>
</evidence>
<dbReference type="AlphaFoldDB" id="A0A2R8CQ60"/>
<dbReference type="Pfam" id="PF00126">
    <property type="entry name" value="HTH_1"/>
    <property type="match status" value="1"/>
</dbReference>
<dbReference type="InterPro" id="IPR000847">
    <property type="entry name" value="LysR_HTH_N"/>
</dbReference>
<proteinExistence type="inferred from homology"/>
<dbReference type="Gene3D" id="1.10.10.10">
    <property type="entry name" value="Winged helix-like DNA-binding domain superfamily/Winged helix DNA-binding domain"/>
    <property type="match status" value="1"/>
</dbReference>
<sequence>MSSTPRWDDYRLVLAIVESGSLSGAARRLGVNHATIFRRLSALEARVGTRCFERHSGGYVPTTAGETIATTARRMHLAVTDAERALMGNDTTLTGTLRITTTDALLVHVLMPVLVKFQKAHPELLIETTTSSELHNLTRRDADIALRPTRHPPETLTGKELGRLRQAVYISVDTLMDGSTPWVGPDASMSYHLLERWMKARGLDQRIVFRADSTLGMAFAIQAGLGQGVLPCYLADKMKGLVRVSDHISELETGVWLLTHPDIRHAASVNAFFAALLGSEWFESPLW</sequence>
<dbReference type="CDD" id="cd05466">
    <property type="entry name" value="PBP2_LTTR_substrate"/>
    <property type="match status" value="1"/>
</dbReference>
<dbReference type="Gene3D" id="3.40.190.290">
    <property type="match status" value="1"/>
</dbReference>
<dbReference type="EMBL" id="ONZI01000004">
    <property type="protein sequence ID" value="SPJ34972.1"/>
    <property type="molecule type" value="Genomic_DNA"/>
</dbReference>
<evidence type="ECO:0000256" key="1">
    <source>
        <dbReference type="ARBA" id="ARBA00009437"/>
    </source>
</evidence>
<evidence type="ECO:0000259" key="5">
    <source>
        <dbReference type="PROSITE" id="PS50931"/>
    </source>
</evidence>
<dbReference type="InterPro" id="IPR005119">
    <property type="entry name" value="LysR_subst-bd"/>
</dbReference>
<dbReference type="GO" id="GO:0003700">
    <property type="term" value="F:DNA-binding transcription factor activity"/>
    <property type="evidence" value="ECO:0007669"/>
    <property type="project" value="InterPro"/>
</dbReference>
<dbReference type="InterPro" id="IPR036388">
    <property type="entry name" value="WH-like_DNA-bd_sf"/>
</dbReference>
<name>A0A2R8CQ60_9GAMM</name>
<keyword evidence="4" id="KW-0804">Transcription</keyword>
<dbReference type="PROSITE" id="PS50931">
    <property type="entry name" value="HTH_LYSR"/>
    <property type="match status" value="1"/>
</dbReference>
<evidence type="ECO:0000256" key="3">
    <source>
        <dbReference type="ARBA" id="ARBA00023125"/>
    </source>
</evidence>
<feature type="domain" description="HTH lysR-type" evidence="5">
    <location>
        <begin position="5"/>
        <end position="62"/>
    </location>
</feature>
<dbReference type="PANTHER" id="PTHR30579:SF3">
    <property type="entry name" value="TRANSCRIPTIONAL REGULATORY PROTEIN"/>
    <property type="match status" value="1"/>
</dbReference>
<keyword evidence="7" id="KW-1185">Reference proteome</keyword>
<accession>A0A2R8CQ60</accession>
<gene>
    <name evidence="6" type="primary">pgrR_2</name>
    <name evidence="6" type="ORF">KSP9073_03021</name>
</gene>
<evidence type="ECO:0000256" key="4">
    <source>
        <dbReference type="ARBA" id="ARBA00023163"/>
    </source>
</evidence>
<evidence type="ECO:0000313" key="7">
    <source>
        <dbReference type="Proteomes" id="UP000244934"/>
    </source>
</evidence>
<dbReference type="InterPro" id="IPR036390">
    <property type="entry name" value="WH_DNA-bd_sf"/>
</dbReference>
<dbReference type="PANTHER" id="PTHR30579">
    <property type="entry name" value="TRANSCRIPTIONAL REGULATOR"/>
    <property type="match status" value="1"/>
</dbReference>
<reference evidence="7" key="1">
    <citation type="submission" date="2018-03" db="EMBL/GenBank/DDBJ databases">
        <authorList>
            <person name="Navarro De La Torre S."/>
        </authorList>
    </citation>
    <scope>NUCLEOTIDE SEQUENCE [LARGE SCALE GENOMIC DNA]</scope>
    <source>
        <strain evidence="7">EAod3</strain>
    </source>
</reference>
<dbReference type="Pfam" id="PF03466">
    <property type="entry name" value="LysR_substrate"/>
    <property type="match status" value="1"/>
</dbReference>
<comment type="similarity">
    <text evidence="1">Belongs to the LysR transcriptional regulatory family.</text>
</comment>
<dbReference type="InterPro" id="IPR050176">
    <property type="entry name" value="LTTR"/>
</dbReference>
<protein>
    <submittedName>
        <fullName evidence="6">HTH-type transcriptional regulator PgrR</fullName>
    </submittedName>
</protein>
<keyword evidence="3" id="KW-0238">DNA-binding</keyword>
<organism evidence="6 7">
    <name type="scientific">Kushneria phyllosphaerae</name>
    <dbReference type="NCBI Taxonomy" id="2100822"/>
    <lineage>
        <taxon>Bacteria</taxon>
        <taxon>Pseudomonadati</taxon>
        <taxon>Pseudomonadota</taxon>
        <taxon>Gammaproteobacteria</taxon>
        <taxon>Oceanospirillales</taxon>
        <taxon>Halomonadaceae</taxon>
        <taxon>Kushneria</taxon>
    </lineage>
</organism>
<dbReference type="Proteomes" id="UP000244934">
    <property type="component" value="Unassembled WGS sequence"/>
</dbReference>
<dbReference type="SUPFAM" id="SSF53850">
    <property type="entry name" value="Periplasmic binding protein-like II"/>
    <property type="match status" value="1"/>
</dbReference>
<dbReference type="SUPFAM" id="SSF46785">
    <property type="entry name" value="Winged helix' DNA-binding domain"/>
    <property type="match status" value="1"/>
</dbReference>